<feature type="region of interest" description="Disordered" evidence="3">
    <location>
        <begin position="193"/>
        <end position="212"/>
    </location>
</feature>
<dbReference type="PANTHER" id="PTHR42811">
    <property type="entry name" value="SERINE ACETYLTRANSFERASE"/>
    <property type="match status" value="1"/>
</dbReference>
<evidence type="ECO:0000256" key="2">
    <source>
        <dbReference type="ARBA" id="ARBA00022737"/>
    </source>
</evidence>
<protein>
    <submittedName>
        <fullName evidence="4">Serine O-acetyltransferase</fullName>
    </submittedName>
</protein>
<dbReference type="GO" id="GO:0016740">
    <property type="term" value="F:transferase activity"/>
    <property type="evidence" value="ECO:0007669"/>
    <property type="project" value="UniProtKB-KW"/>
</dbReference>
<evidence type="ECO:0000313" key="4">
    <source>
        <dbReference type="EMBL" id="SFO77055.1"/>
    </source>
</evidence>
<feature type="region of interest" description="Disordered" evidence="3">
    <location>
        <begin position="1"/>
        <end position="24"/>
    </location>
</feature>
<dbReference type="OrthoDB" id="9801456at2"/>
<evidence type="ECO:0000256" key="3">
    <source>
        <dbReference type="SAM" id="MobiDB-lite"/>
    </source>
</evidence>
<accession>A0A1I5JWA5</accession>
<keyword evidence="2" id="KW-0677">Repeat</keyword>
<organism evidence="4 5">
    <name type="scientific">Geodermatophilus dictyosporus</name>
    <dbReference type="NCBI Taxonomy" id="1523247"/>
    <lineage>
        <taxon>Bacteria</taxon>
        <taxon>Bacillati</taxon>
        <taxon>Actinomycetota</taxon>
        <taxon>Actinomycetes</taxon>
        <taxon>Geodermatophilales</taxon>
        <taxon>Geodermatophilaceae</taxon>
        <taxon>Geodermatophilus</taxon>
    </lineage>
</organism>
<dbReference type="Proteomes" id="UP000198857">
    <property type="component" value="Unassembled WGS sequence"/>
</dbReference>
<keyword evidence="5" id="KW-1185">Reference proteome</keyword>
<dbReference type="InterPro" id="IPR011004">
    <property type="entry name" value="Trimer_LpxA-like_sf"/>
</dbReference>
<reference evidence="5" key="1">
    <citation type="submission" date="2016-10" db="EMBL/GenBank/DDBJ databases">
        <authorList>
            <person name="Varghese N."/>
            <person name="Submissions S."/>
        </authorList>
    </citation>
    <scope>NUCLEOTIDE SEQUENCE [LARGE SCALE GENOMIC DNA]</scope>
    <source>
        <strain evidence="5">DSM 44208</strain>
    </source>
</reference>
<proteinExistence type="predicted"/>
<gene>
    <name evidence="4" type="ORF">SAMN05660464_1087</name>
</gene>
<dbReference type="PROSITE" id="PS00101">
    <property type="entry name" value="HEXAPEP_TRANSFERASES"/>
    <property type="match status" value="1"/>
</dbReference>
<dbReference type="InterPro" id="IPR018357">
    <property type="entry name" value="Hexapep_transf_CS"/>
</dbReference>
<sequence>MTVRHDRDLVGSDLHRPRAQTGPVPLLRHPVVGGSTGALQYVLWVRTCGFAVTHALPRLTRYPVSRTVLRHDTDEYGFDTPHTTSIGHGPYTGHCGGSVVHDRAVIGDNCNLSQQVTLGQADRAPPGGHPVIGDDGCLGPGARLVGAVRIGDDVAIGADSVVLDDVPDRPVVVGVPARVVRLNGAAGYVEDTGYPRAAPPVASAHGSPSRSA</sequence>
<evidence type="ECO:0000256" key="1">
    <source>
        <dbReference type="ARBA" id="ARBA00022679"/>
    </source>
</evidence>
<dbReference type="Gene3D" id="2.160.10.10">
    <property type="entry name" value="Hexapeptide repeat proteins"/>
    <property type="match status" value="1"/>
</dbReference>
<dbReference type="RefSeq" id="WP_091107466.1">
    <property type="nucleotide sequence ID" value="NZ_FOWQ01000001.1"/>
</dbReference>
<feature type="compositionally biased region" description="Basic and acidic residues" evidence="3">
    <location>
        <begin position="1"/>
        <end position="16"/>
    </location>
</feature>
<name>A0A1I5JWA5_9ACTN</name>
<dbReference type="STRING" id="1523247.SAMN05660464_1087"/>
<dbReference type="SUPFAM" id="SSF51161">
    <property type="entry name" value="Trimeric LpxA-like enzymes"/>
    <property type="match status" value="1"/>
</dbReference>
<keyword evidence="1 4" id="KW-0808">Transferase</keyword>
<evidence type="ECO:0000313" key="5">
    <source>
        <dbReference type="Proteomes" id="UP000198857"/>
    </source>
</evidence>
<dbReference type="EMBL" id="FOWQ01000001">
    <property type="protein sequence ID" value="SFO77055.1"/>
    <property type="molecule type" value="Genomic_DNA"/>
</dbReference>
<dbReference type="AlphaFoldDB" id="A0A1I5JWA5"/>